<proteinExistence type="predicted"/>
<sequence length="103" mass="11238">MKKWFFMAFSIFVLFGCSNTENQPTREKTAAEKTAFILDVLVSSAIYNETNFGAGKEYIKIDTTTNSNSITNTTSSGNVTQTNTVTTSTTKSKSKGFGFGIGY</sequence>
<name>A0ABS2G6V1_FUSMR</name>
<dbReference type="PROSITE" id="PS51257">
    <property type="entry name" value="PROKAR_LIPOPROTEIN"/>
    <property type="match status" value="1"/>
</dbReference>
<accession>A0ABS2G6V1</accession>
<reference evidence="1 2" key="1">
    <citation type="journal article" date="2021" name="Sci. Rep.">
        <title>The distribution of antibiotic resistance genes in chicken gut microbiota commensals.</title>
        <authorList>
            <person name="Juricova H."/>
            <person name="Matiasovicova J."/>
            <person name="Kubasova T."/>
            <person name="Cejkova D."/>
            <person name="Rychlik I."/>
        </authorList>
    </citation>
    <scope>NUCLEOTIDE SEQUENCE [LARGE SCALE GENOMIC DNA]</scope>
    <source>
        <strain evidence="1 2">An425</strain>
    </source>
</reference>
<dbReference type="EMBL" id="JACJLT010000285">
    <property type="protein sequence ID" value="MBM6876312.1"/>
    <property type="molecule type" value="Genomic_DNA"/>
</dbReference>
<dbReference type="RefSeq" id="WP_204716919.1">
    <property type="nucleotide sequence ID" value="NZ_JACJLT010000285.1"/>
</dbReference>
<evidence type="ECO:0008006" key="3">
    <source>
        <dbReference type="Google" id="ProtNLM"/>
    </source>
</evidence>
<keyword evidence="2" id="KW-1185">Reference proteome</keyword>
<organism evidence="1 2">
    <name type="scientific">Fusobacterium mortiferum</name>
    <dbReference type="NCBI Taxonomy" id="850"/>
    <lineage>
        <taxon>Bacteria</taxon>
        <taxon>Fusobacteriati</taxon>
        <taxon>Fusobacteriota</taxon>
        <taxon>Fusobacteriia</taxon>
        <taxon>Fusobacteriales</taxon>
        <taxon>Fusobacteriaceae</taxon>
        <taxon>Fusobacterium</taxon>
    </lineage>
</organism>
<gene>
    <name evidence="1" type="ORF">H6A04_11810</name>
</gene>
<comment type="caution">
    <text evidence="1">The sequence shown here is derived from an EMBL/GenBank/DDBJ whole genome shotgun (WGS) entry which is preliminary data.</text>
</comment>
<evidence type="ECO:0000313" key="1">
    <source>
        <dbReference type="EMBL" id="MBM6876312.1"/>
    </source>
</evidence>
<protein>
    <recommendedName>
        <fullName evidence="3">Lipoprotein</fullName>
    </recommendedName>
</protein>
<evidence type="ECO:0000313" key="2">
    <source>
        <dbReference type="Proteomes" id="UP000728968"/>
    </source>
</evidence>
<dbReference type="Proteomes" id="UP000728968">
    <property type="component" value="Unassembled WGS sequence"/>
</dbReference>